<accession>A0A484I8A8</accession>
<gene>
    <name evidence="1" type="ORF">NFRAN_0203</name>
</gene>
<protein>
    <submittedName>
        <fullName evidence="1">Uncharacterized protein</fullName>
    </submittedName>
</protein>
<dbReference type="KEGG" id="nfn:NFRAN_0203"/>
<evidence type="ECO:0000313" key="2">
    <source>
        <dbReference type="Proteomes" id="UP000294299"/>
    </source>
</evidence>
<dbReference type="EMBL" id="LR216287">
    <property type="protein sequence ID" value="VFJ12524.1"/>
    <property type="molecule type" value="Genomic_DNA"/>
</dbReference>
<keyword evidence="2" id="KW-1185">Reference proteome</keyword>
<organism evidence="1 2">
    <name type="scientific">Candidatus Nitrosocosmicus franklandianus</name>
    <dbReference type="NCBI Taxonomy" id="1798806"/>
    <lineage>
        <taxon>Archaea</taxon>
        <taxon>Nitrososphaerota</taxon>
        <taxon>Nitrososphaeria</taxon>
        <taxon>Nitrososphaerales</taxon>
        <taxon>Nitrososphaeraceae</taxon>
        <taxon>Candidatus Nitrosocosmicus</taxon>
    </lineage>
</organism>
<sequence>MLFVQFWPKESVTTCIERKYNNKTKKNDSGNIPPLLLLQLILPLPF</sequence>
<name>A0A484I8A8_9ARCH</name>
<evidence type="ECO:0000313" key="1">
    <source>
        <dbReference type="EMBL" id="VFJ12524.1"/>
    </source>
</evidence>
<reference evidence="1 2" key="1">
    <citation type="submission" date="2019-02" db="EMBL/GenBank/DDBJ databases">
        <authorList>
            <person name="Lehtovirta-Morley E L."/>
        </authorList>
    </citation>
    <scope>NUCLEOTIDE SEQUENCE [LARGE SCALE GENOMIC DNA]</scope>
    <source>
        <strain evidence="1">NFRAN1</strain>
    </source>
</reference>
<proteinExistence type="predicted"/>
<dbReference type="Proteomes" id="UP000294299">
    <property type="component" value="Chromosome NFRAN"/>
</dbReference>
<dbReference type="AlphaFoldDB" id="A0A484I8A8"/>